<feature type="transmembrane region" description="Helical" evidence="2">
    <location>
        <begin position="63"/>
        <end position="84"/>
    </location>
</feature>
<keyword evidence="2" id="KW-0472">Membrane</keyword>
<evidence type="ECO:0000256" key="2">
    <source>
        <dbReference type="SAM" id="Phobius"/>
    </source>
</evidence>
<dbReference type="InParanoid" id="A0A1Z5RD11"/>
<evidence type="ECO:0000313" key="4">
    <source>
        <dbReference type="Proteomes" id="UP000000768"/>
    </source>
</evidence>
<reference evidence="3 4" key="1">
    <citation type="journal article" date="2009" name="Nature">
        <title>The Sorghum bicolor genome and the diversification of grasses.</title>
        <authorList>
            <person name="Paterson A.H."/>
            <person name="Bowers J.E."/>
            <person name="Bruggmann R."/>
            <person name="Dubchak I."/>
            <person name="Grimwood J."/>
            <person name="Gundlach H."/>
            <person name="Haberer G."/>
            <person name="Hellsten U."/>
            <person name="Mitros T."/>
            <person name="Poliakov A."/>
            <person name="Schmutz J."/>
            <person name="Spannagl M."/>
            <person name="Tang H."/>
            <person name="Wang X."/>
            <person name="Wicker T."/>
            <person name="Bharti A.K."/>
            <person name="Chapman J."/>
            <person name="Feltus F.A."/>
            <person name="Gowik U."/>
            <person name="Grigoriev I.V."/>
            <person name="Lyons E."/>
            <person name="Maher C.A."/>
            <person name="Martis M."/>
            <person name="Narechania A."/>
            <person name="Otillar R.P."/>
            <person name="Penning B.W."/>
            <person name="Salamov A.A."/>
            <person name="Wang Y."/>
            <person name="Zhang L."/>
            <person name="Carpita N.C."/>
            <person name="Freeling M."/>
            <person name="Gingle A.R."/>
            <person name="Hash C.T."/>
            <person name="Keller B."/>
            <person name="Klein P."/>
            <person name="Kresovich S."/>
            <person name="McCann M.C."/>
            <person name="Ming R."/>
            <person name="Peterson D.G."/>
            <person name="Mehboob-ur-Rahman"/>
            <person name="Ware D."/>
            <person name="Westhoff P."/>
            <person name="Mayer K.F."/>
            <person name="Messing J."/>
            <person name="Rokhsar D.S."/>
        </authorList>
    </citation>
    <scope>NUCLEOTIDE SEQUENCE [LARGE SCALE GENOMIC DNA]</scope>
    <source>
        <strain evidence="4">cv. BTx623</strain>
    </source>
</reference>
<keyword evidence="4" id="KW-1185">Reference proteome</keyword>
<evidence type="ECO:0000313" key="3">
    <source>
        <dbReference type="EMBL" id="OQU81640.1"/>
    </source>
</evidence>
<accession>A0A1Z5RD11</accession>
<keyword evidence="2" id="KW-1133">Transmembrane helix</keyword>
<dbReference type="Proteomes" id="UP000000768">
    <property type="component" value="Chromosome 6"/>
</dbReference>
<dbReference type="EMBL" id="CM000765">
    <property type="protein sequence ID" value="OQU81640.1"/>
    <property type="molecule type" value="Genomic_DNA"/>
</dbReference>
<reference evidence="4" key="2">
    <citation type="journal article" date="2018" name="Plant J.">
        <title>The Sorghum bicolor reference genome: improved assembly, gene annotations, a transcriptome atlas, and signatures of genome organization.</title>
        <authorList>
            <person name="McCormick R.F."/>
            <person name="Truong S.K."/>
            <person name="Sreedasyam A."/>
            <person name="Jenkins J."/>
            <person name="Shu S."/>
            <person name="Sims D."/>
            <person name="Kennedy M."/>
            <person name="Amirebrahimi M."/>
            <person name="Weers B.D."/>
            <person name="McKinley B."/>
            <person name="Mattison A."/>
            <person name="Morishige D.T."/>
            <person name="Grimwood J."/>
            <person name="Schmutz J."/>
            <person name="Mullet J.E."/>
        </authorList>
    </citation>
    <scope>NUCLEOTIDE SEQUENCE [LARGE SCALE GENOMIC DNA]</scope>
    <source>
        <strain evidence="4">cv. BTx623</strain>
    </source>
</reference>
<evidence type="ECO:0000256" key="1">
    <source>
        <dbReference type="SAM" id="MobiDB-lite"/>
    </source>
</evidence>
<dbReference type="Gramene" id="OQU81640">
    <property type="protein sequence ID" value="OQU81640"/>
    <property type="gene ID" value="SORBI_3006G089601"/>
</dbReference>
<organism evidence="3 4">
    <name type="scientific">Sorghum bicolor</name>
    <name type="common">Sorghum</name>
    <name type="synonym">Sorghum vulgare</name>
    <dbReference type="NCBI Taxonomy" id="4558"/>
    <lineage>
        <taxon>Eukaryota</taxon>
        <taxon>Viridiplantae</taxon>
        <taxon>Streptophyta</taxon>
        <taxon>Embryophyta</taxon>
        <taxon>Tracheophyta</taxon>
        <taxon>Spermatophyta</taxon>
        <taxon>Magnoliopsida</taxon>
        <taxon>Liliopsida</taxon>
        <taxon>Poales</taxon>
        <taxon>Poaceae</taxon>
        <taxon>PACMAD clade</taxon>
        <taxon>Panicoideae</taxon>
        <taxon>Andropogonodae</taxon>
        <taxon>Andropogoneae</taxon>
        <taxon>Sorghinae</taxon>
        <taxon>Sorghum</taxon>
    </lineage>
</organism>
<proteinExistence type="predicted"/>
<dbReference type="AlphaFoldDB" id="A0A1Z5RD11"/>
<feature type="region of interest" description="Disordered" evidence="1">
    <location>
        <begin position="1"/>
        <end position="36"/>
    </location>
</feature>
<name>A0A1Z5RD11_SORBI</name>
<keyword evidence="2" id="KW-0812">Transmembrane</keyword>
<gene>
    <name evidence="3" type="ORF">SORBI_3006G089601</name>
</gene>
<sequence length="104" mass="12508">MARWCPPEEAPWTASTRRAAGVPSRGSVAPRRRHMRNRNHRPLRRWLVQPRYWSFPFLFSFSFYSRFVCSILFGFMIFVFLFSYSRFVRSVLFGFLIQVLQHAI</sequence>
<protein>
    <submittedName>
        <fullName evidence="3">Uncharacterized protein</fullName>
    </submittedName>
</protein>